<dbReference type="Gene3D" id="3.60.20.40">
    <property type="match status" value="1"/>
</dbReference>
<protein>
    <recommendedName>
        <fullName evidence="7">Gamma-glutamyltransferase</fullName>
    </recommendedName>
</protein>
<keyword evidence="2" id="KW-0808">Transferase</keyword>
<dbReference type="InterPro" id="IPR043137">
    <property type="entry name" value="GGT_ssub_C"/>
</dbReference>
<dbReference type="PANTHER" id="PTHR43199:SF1">
    <property type="entry name" value="GLUTATHIONE HYDROLASE PROENZYME"/>
    <property type="match status" value="1"/>
</dbReference>
<dbReference type="PANTHER" id="PTHR43199">
    <property type="entry name" value="GLUTATHIONE HYDROLASE"/>
    <property type="match status" value="1"/>
</dbReference>
<dbReference type="GO" id="GO:0016787">
    <property type="term" value="F:hydrolase activity"/>
    <property type="evidence" value="ECO:0007669"/>
    <property type="project" value="UniProtKB-KW"/>
</dbReference>
<dbReference type="KEGG" id="kim:G3T16_17890"/>
<evidence type="ECO:0000256" key="4">
    <source>
        <dbReference type="ARBA" id="ARBA00023145"/>
    </source>
</evidence>
<keyword evidence="4" id="KW-0865">Zymogen</keyword>
<evidence type="ECO:0000313" key="6">
    <source>
        <dbReference type="Proteomes" id="UP000477680"/>
    </source>
</evidence>
<keyword evidence="6" id="KW-1185">Reference proteome</keyword>
<evidence type="ECO:0000256" key="3">
    <source>
        <dbReference type="ARBA" id="ARBA00022801"/>
    </source>
</evidence>
<dbReference type="Proteomes" id="UP000477680">
    <property type="component" value="Chromosome"/>
</dbReference>
<evidence type="ECO:0000256" key="1">
    <source>
        <dbReference type="ARBA" id="ARBA00009381"/>
    </source>
</evidence>
<evidence type="ECO:0000256" key="2">
    <source>
        <dbReference type="ARBA" id="ARBA00022679"/>
    </source>
</evidence>
<evidence type="ECO:0000313" key="5">
    <source>
        <dbReference type="EMBL" id="QIB66981.1"/>
    </source>
</evidence>
<reference evidence="5 6" key="1">
    <citation type="submission" date="2020-02" db="EMBL/GenBank/DDBJ databases">
        <title>Genome sequencing for Kineobactrum sp. M2.</title>
        <authorList>
            <person name="Park S.-J."/>
        </authorList>
    </citation>
    <scope>NUCLEOTIDE SEQUENCE [LARGE SCALE GENOMIC DNA]</scope>
    <source>
        <strain evidence="5 6">M2</strain>
    </source>
</reference>
<name>A0A6C0U4E7_9GAMM</name>
<proteinExistence type="inferred from homology"/>
<dbReference type="Pfam" id="PF01019">
    <property type="entry name" value="G_glu_transpept"/>
    <property type="match status" value="1"/>
</dbReference>
<accession>A0A6C0U4E7</accession>
<dbReference type="AlphaFoldDB" id="A0A6C0U4E7"/>
<dbReference type="InterPro" id="IPR051792">
    <property type="entry name" value="GGT_bact"/>
</dbReference>
<evidence type="ECO:0008006" key="7">
    <source>
        <dbReference type="Google" id="ProtNLM"/>
    </source>
</evidence>
<dbReference type="InterPro" id="IPR029055">
    <property type="entry name" value="Ntn_hydrolases_N"/>
</dbReference>
<dbReference type="SUPFAM" id="SSF56235">
    <property type="entry name" value="N-terminal nucleophile aminohydrolases (Ntn hydrolases)"/>
    <property type="match status" value="1"/>
</dbReference>
<dbReference type="GO" id="GO:0016740">
    <property type="term" value="F:transferase activity"/>
    <property type="evidence" value="ECO:0007669"/>
    <property type="project" value="UniProtKB-KW"/>
</dbReference>
<sequence length="247" mass="26991">MFKALDEVWAETLERNHKGRQLTWQERLDPERAARLYEKILKNPPRQAMKSLDLAMRLPANPGALETATTGSNHLTVVDGNGNVATALHSCMSLPWTNGLFIDGTSICASGVHYTSGMPERGAHFNSRIVPLMVLKNGKPVLACGSPSVSLYENLVQNITNILDFGMSIEQSVNLPRFGGDWGRGSRLIEQDIGEELIAAIAAKEGVELDVVNPRHWLHGSFEGIHIEGKRAYACGDPHRTGVAMAV</sequence>
<dbReference type="EMBL" id="CP048711">
    <property type="protein sequence ID" value="QIB66981.1"/>
    <property type="molecule type" value="Genomic_DNA"/>
</dbReference>
<keyword evidence="3" id="KW-0378">Hydrolase</keyword>
<gene>
    <name evidence="5" type="ORF">G3T16_17890</name>
</gene>
<organism evidence="5 6">
    <name type="scientific">Kineobactrum salinum</name>
    <dbReference type="NCBI Taxonomy" id="2708301"/>
    <lineage>
        <taxon>Bacteria</taxon>
        <taxon>Pseudomonadati</taxon>
        <taxon>Pseudomonadota</taxon>
        <taxon>Gammaproteobacteria</taxon>
        <taxon>Cellvibrionales</taxon>
        <taxon>Halieaceae</taxon>
        <taxon>Kineobactrum</taxon>
    </lineage>
</organism>
<comment type="similarity">
    <text evidence="1">Belongs to the gamma-glutamyltransferase family.</text>
</comment>